<keyword evidence="2" id="KW-0812">Transmembrane</keyword>
<feature type="region of interest" description="Disordered" evidence="1">
    <location>
        <begin position="154"/>
        <end position="174"/>
    </location>
</feature>
<feature type="compositionally biased region" description="Basic and acidic residues" evidence="1">
    <location>
        <begin position="12"/>
        <end position="26"/>
    </location>
</feature>
<dbReference type="OrthoDB" id="3797732at2759"/>
<feature type="transmembrane region" description="Helical" evidence="2">
    <location>
        <begin position="331"/>
        <end position="350"/>
    </location>
</feature>
<reference evidence="3" key="1">
    <citation type="submission" date="2020-01" db="EMBL/GenBank/DDBJ databases">
        <authorList>
            <consortium name="DOE Joint Genome Institute"/>
            <person name="Haridas S."/>
            <person name="Albert R."/>
            <person name="Binder M."/>
            <person name="Bloem J."/>
            <person name="Labutti K."/>
            <person name="Salamov A."/>
            <person name="Andreopoulos B."/>
            <person name="Baker S.E."/>
            <person name="Barry K."/>
            <person name="Bills G."/>
            <person name="Bluhm B.H."/>
            <person name="Cannon C."/>
            <person name="Castanera R."/>
            <person name="Culley D.E."/>
            <person name="Daum C."/>
            <person name="Ezra D."/>
            <person name="Gonzalez J.B."/>
            <person name="Henrissat B."/>
            <person name="Kuo A."/>
            <person name="Liang C."/>
            <person name="Lipzen A."/>
            <person name="Lutzoni F."/>
            <person name="Magnuson J."/>
            <person name="Mondo S."/>
            <person name="Nolan M."/>
            <person name="Ohm R."/>
            <person name="Pangilinan J."/>
            <person name="Park H.-J."/>
            <person name="Ramirez L."/>
            <person name="Alfaro M."/>
            <person name="Sun H."/>
            <person name="Tritt A."/>
            <person name="Yoshinaga Y."/>
            <person name="Zwiers L.-H."/>
            <person name="Turgeon B.G."/>
            <person name="Goodwin S.B."/>
            <person name="Spatafora J.W."/>
            <person name="Crous P.W."/>
            <person name="Grigoriev I.V."/>
        </authorList>
    </citation>
    <scope>NUCLEOTIDE SEQUENCE</scope>
    <source>
        <strain evidence="3">P77</strain>
    </source>
</reference>
<feature type="compositionally biased region" description="Polar residues" evidence="1">
    <location>
        <begin position="160"/>
        <end position="174"/>
    </location>
</feature>
<keyword evidence="2" id="KW-0472">Membrane</keyword>
<accession>A0A6A5K2U2</accession>
<feature type="compositionally biased region" description="Polar residues" evidence="1">
    <location>
        <begin position="28"/>
        <end position="39"/>
    </location>
</feature>
<protein>
    <submittedName>
        <fullName evidence="3">Uncharacterized protein</fullName>
    </submittedName>
</protein>
<sequence>MARLSAPANETPKTERKSNRFRDIFKNRSGSSASSSPTVLSKLPPTIESSPSLPSPTVKPGFQQIGILPSEGSYSDLWKREDSQELGSNGSLGAVMEKDKKKFKRGKATSNVDCGLTHVDDEGRQPLVMEKQAQDLAQSWEGALLDRQREQAEYVASKGDASTTEGLGSPAGHTQNHASLPLGYSQRIMEAMQGMAQVLLHSVPNTNTTLGINAKPERDATLMDEDDHVRRRQSFASNIFDDDSSLSHGIREYVAIKISDALDEQLRKHSDQGEQRTSAPVHITVKIDMTGPARATNVVHGNTETPKSNLLADHSTLGPLKITHPSAVGDVQLGVIATYMLILLVTAFMGPKTLLLTLWKMGIVLAVYAVLVHHMGWNEDLDRDVLLAPVFFAGVVASDMGAELLGELGVIAVSVFEEALLRTASGVDVRVGSEGAS</sequence>
<dbReference type="EMBL" id="ML975532">
    <property type="protein sequence ID" value="KAF1828542.1"/>
    <property type="molecule type" value="Genomic_DNA"/>
</dbReference>
<evidence type="ECO:0000313" key="3">
    <source>
        <dbReference type="EMBL" id="KAF1828542.1"/>
    </source>
</evidence>
<dbReference type="Proteomes" id="UP000800040">
    <property type="component" value="Unassembled WGS sequence"/>
</dbReference>
<evidence type="ECO:0000256" key="1">
    <source>
        <dbReference type="SAM" id="MobiDB-lite"/>
    </source>
</evidence>
<feature type="transmembrane region" description="Helical" evidence="2">
    <location>
        <begin position="357"/>
        <end position="377"/>
    </location>
</feature>
<organism evidence="3 4">
    <name type="scientific">Decorospora gaudefroyi</name>
    <dbReference type="NCBI Taxonomy" id="184978"/>
    <lineage>
        <taxon>Eukaryota</taxon>
        <taxon>Fungi</taxon>
        <taxon>Dikarya</taxon>
        <taxon>Ascomycota</taxon>
        <taxon>Pezizomycotina</taxon>
        <taxon>Dothideomycetes</taxon>
        <taxon>Pleosporomycetidae</taxon>
        <taxon>Pleosporales</taxon>
        <taxon>Pleosporineae</taxon>
        <taxon>Pleosporaceae</taxon>
        <taxon>Decorospora</taxon>
    </lineage>
</organism>
<keyword evidence="2" id="KW-1133">Transmembrane helix</keyword>
<keyword evidence="4" id="KW-1185">Reference proteome</keyword>
<dbReference type="AlphaFoldDB" id="A0A6A5K2U2"/>
<proteinExistence type="predicted"/>
<feature type="region of interest" description="Disordered" evidence="1">
    <location>
        <begin position="1"/>
        <end position="66"/>
    </location>
</feature>
<gene>
    <name evidence="3" type="ORF">BDW02DRAFT_615216</name>
</gene>
<evidence type="ECO:0000256" key="2">
    <source>
        <dbReference type="SAM" id="Phobius"/>
    </source>
</evidence>
<evidence type="ECO:0000313" key="4">
    <source>
        <dbReference type="Proteomes" id="UP000800040"/>
    </source>
</evidence>
<name>A0A6A5K2U2_9PLEO</name>